<dbReference type="RefSeq" id="WP_146858168.1">
    <property type="nucleotide sequence ID" value="NZ_BARK01000019.1"/>
</dbReference>
<dbReference type="OrthoDB" id="9789529at2"/>
<proteinExistence type="inferred from homology"/>
<evidence type="ECO:0000256" key="3">
    <source>
        <dbReference type="ARBA" id="ARBA00023125"/>
    </source>
</evidence>
<evidence type="ECO:0000256" key="4">
    <source>
        <dbReference type="ARBA" id="ARBA00023163"/>
    </source>
</evidence>
<evidence type="ECO:0000313" key="6">
    <source>
        <dbReference type="EMBL" id="GEK94911.1"/>
    </source>
</evidence>
<dbReference type="Pfam" id="PF03466">
    <property type="entry name" value="LysR_substrate"/>
    <property type="match status" value="1"/>
</dbReference>
<dbReference type="PANTHER" id="PTHR30126:SF40">
    <property type="entry name" value="HTH-TYPE TRANSCRIPTIONAL REGULATOR GLTR"/>
    <property type="match status" value="1"/>
</dbReference>
<dbReference type="InterPro" id="IPR036388">
    <property type="entry name" value="WH-like_DNA-bd_sf"/>
</dbReference>
<evidence type="ECO:0000259" key="5">
    <source>
        <dbReference type="PROSITE" id="PS50931"/>
    </source>
</evidence>
<dbReference type="Proteomes" id="UP000321079">
    <property type="component" value="Unassembled WGS sequence"/>
</dbReference>
<sequence length="294" mass="33118">MNPLRLAQIEMFCAVVEEGTVIAASRRLNCVASNVTARIRELELLLGQDLFFREKGRLILTPEGRLFYQKAGPIVSGARDLTDLFEEGRPRGILTIGALDVALEGYLPGIVPHFLADCPEVELRVLLRPTYTLERMLAEGEIDLAVTDGPIVHPLMASRLTFHEKLALAMPGGQTRLRAGPKDRQHVFLFNTDCLYRRFFETWLESHGVTNAVIHTVESYDVILACVQSGLGISCIPRSILLQVRQDRRDGIDFTYPEDLQGSDVYFIWREPGLNDLGRRFLDHIPAVLNIHEK</sequence>
<evidence type="ECO:0000256" key="1">
    <source>
        <dbReference type="ARBA" id="ARBA00009437"/>
    </source>
</evidence>
<gene>
    <name evidence="6" type="ORF">GKA01_01080</name>
</gene>
<dbReference type="InterPro" id="IPR000847">
    <property type="entry name" value="LysR_HTH_N"/>
</dbReference>
<dbReference type="GO" id="GO:0000976">
    <property type="term" value="F:transcription cis-regulatory region binding"/>
    <property type="evidence" value="ECO:0007669"/>
    <property type="project" value="TreeGrafter"/>
</dbReference>
<accession>A0A511B5M5</accession>
<comment type="similarity">
    <text evidence="1">Belongs to the LysR transcriptional regulatory family.</text>
</comment>
<dbReference type="PANTHER" id="PTHR30126">
    <property type="entry name" value="HTH-TYPE TRANSCRIPTIONAL REGULATOR"/>
    <property type="match status" value="1"/>
</dbReference>
<keyword evidence="4" id="KW-0804">Transcription</keyword>
<dbReference type="SUPFAM" id="SSF46785">
    <property type="entry name" value="Winged helix' DNA-binding domain"/>
    <property type="match status" value="1"/>
</dbReference>
<keyword evidence="7" id="KW-1185">Reference proteome</keyword>
<reference evidence="6 7" key="1">
    <citation type="submission" date="2019-07" db="EMBL/GenBank/DDBJ databases">
        <title>Whole genome shotgun sequence of Gluconobacter kanchanaburiensis NBRC 103587.</title>
        <authorList>
            <person name="Hosoyama A."/>
            <person name="Uohara A."/>
            <person name="Ohji S."/>
            <person name="Ichikawa N."/>
        </authorList>
    </citation>
    <scope>NUCLEOTIDE SEQUENCE [LARGE SCALE GENOMIC DNA]</scope>
    <source>
        <strain evidence="6 7">NBRC 103587</strain>
    </source>
</reference>
<dbReference type="PROSITE" id="PS50931">
    <property type="entry name" value="HTH_LYSR"/>
    <property type="match status" value="1"/>
</dbReference>
<keyword evidence="3" id="KW-0238">DNA-binding</keyword>
<dbReference type="SUPFAM" id="SSF53850">
    <property type="entry name" value="Periplasmic binding protein-like II"/>
    <property type="match status" value="1"/>
</dbReference>
<dbReference type="Gene3D" id="3.40.190.10">
    <property type="entry name" value="Periplasmic binding protein-like II"/>
    <property type="match status" value="2"/>
</dbReference>
<protein>
    <submittedName>
        <fullName evidence="6">Transcriptional regulator</fullName>
    </submittedName>
</protein>
<dbReference type="GO" id="GO:0003700">
    <property type="term" value="F:DNA-binding transcription factor activity"/>
    <property type="evidence" value="ECO:0007669"/>
    <property type="project" value="InterPro"/>
</dbReference>
<dbReference type="InterPro" id="IPR005119">
    <property type="entry name" value="LysR_subst-bd"/>
</dbReference>
<dbReference type="AlphaFoldDB" id="A0A511B5M5"/>
<dbReference type="Gene3D" id="1.10.10.10">
    <property type="entry name" value="Winged helix-like DNA-binding domain superfamily/Winged helix DNA-binding domain"/>
    <property type="match status" value="1"/>
</dbReference>
<keyword evidence="2" id="KW-0805">Transcription regulation</keyword>
<name>A0A511B5M5_9PROT</name>
<evidence type="ECO:0000256" key="2">
    <source>
        <dbReference type="ARBA" id="ARBA00023015"/>
    </source>
</evidence>
<evidence type="ECO:0000313" key="7">
    <source>
        <dbReference type="Proteomes" id="UP000321079"/>
    </source>
</evidence>
<organism evidence="6 7">
    <name type="scientific">Gluconobacter kanchanaburiensis NBRC 103587</name>
    <dbReference type="NCBI Taxonomy" id="1307948"/>
    <lineage>
        <taxon>Bacteria</taxon>
        <taxon>Pseudomonadati</taxon>
        <taxon>Pseudomonadota</taxon>
        <taxon>Alphaproteobacteria</taxon>
        <taxon>Acetobacterales</taxon>
        <taxon>Acetobacteraceae</taxon>
        <taxon>Gluconobacter</taxon>
    </lineage>
</organism>
<feature type="domain" description="HTH lysR-type" evidence="5">
    <location>
        <begin position="4"/>
        <end position="61"/>
    </location>
</feature>
<dbReference type="InterPro" id="IPR036390">
    <property type="entry name" value="WH_DNA-bd_sf"/>
</dbReference>
<comment type="caution">
    <text evidence="6">The sequence shown here is derived from an EMBL/GenBank/DDBJ whole genome shotgun (WGS) entry which is preliminary data.</text>
</comment>
<dbReference type="EMBL" id="BJVA01000001">
    <property type="protein sequence ID" value="GEK94911.1"/>
    <property type="molecule type" value="Genomic_DNA"/>
</dbReference>
<dbReference type="Pfam" id="PF00126">
    <property type="entry name" value="HTH_1"/>
    <property type="match status" value="1"/>
</dbReference>